<dbReference type="Gene3D" id="2.170.130.10">
    <property type="entry name" value="TonB-dependent receptor, plug domain"/>
    <property type="match status" value="1"/>
</dbReference>
<evidence type="ECO:0000256" key="3">
    <source>
        <dbReference type="ARBA" id="ARBA00022452"/>
    </source>
</evidence>
<dbReference type="GO" id="GO:0015344">
    <property type="term" value="F:siderophore uptake transmembrane transporter activity"/>
    <property type="evidence" value="ECO:0007669"/>
    <property type="project" value="TreeGrafter"/>
</dbReference>
<evidence type="ECO:0000256" key="9">
    <source>
        <dbReference type="ARBA" id="ARBA00023237"/>
    </source>
</evidence>
<dbReference type="InterPro" id="IPR012910">
    <property type="entry name" value="Plug_dom"/>
</dbReference>
<dbReference type="InterPro" id="IPR023996">
    <property type="entry name" value="TonB-dep_OMP_SusC/RagA"/>
</dbReference>
<dbReference type="InterPro" id="IPR037066">
    <property type="entry name" value="Plug_dom_sf"/>
</dbReference>
<keyword evidence="6 11" id="KW-0798">TonB box</keyword>
<reference evidence="15 16" key="1">
    <citation type="submission" date="2018-08" db="EMBL/GenBank/DDBJ databases">
        <title>Proposal of Muricauda 72 sp.nov. and Muricauda NH166 sp.nov., isolated from seawater.</title>
        <authorList>
            <person name="Cheng H."/>
            <person name="Wu Y.-H."/>
            <person name="Guo L.-L."/>
            <person name="Xu X.-W."/>
        </authorList>
    </citation>
    <scope>NUCLEOTIDE SEQUENCE [LARGE SCALE GENOMIC DNA]</scope>
    <source>
        <strain evidence="15 16">KCTC 22173</strain>
    </source>
</reference>
<dbReference type="GO" id="GO:0044718">
    <property type="term" value="P:siderophore transmembrane transport"/>
    <property type="evidence" value="ECO:0007669"/>
    <property type="project" value="TreeGrafter"/>
</dbReference>
<dbReference type="PANTHER" id="PTHR30069">
    <property type="entry name" value="TONB-DEPENDENT OUTER MEMBRANE RECEPTOR"/>
    <property type="match status" value="1"/>
</dbReference>
<dbReference type="Pfam" id="PF00593">
    <property type="entry name" value="TonB_dep_Rec_b-barrel"/>
    <property type="match status" value="1"/>
</dbReference>
<sequence>MKLIKKRNLLFLLFALVMASGWSQEKTITGLVTDEEGIPLPGVNILVQGTTTGTQSDFDGNYSISASEGQTLIFTYVGQRTVRINVGPGNTLNVQMEEDAQALEEVVVVAQNIKREAGSLGYAVSDVGSEQIEDRAQGDIGRILQGKAAGVNITATNGVSGSGTNFIIRGYTSISGSNQPLFIVDGVPFDGGANEQNDFFDSAGESSRFLDLDPNAIENVKVLKGLSATVLYGERGRNGVVLITTKGGSSKNTAKKLEVSVNTSYFVSNAILPNFQKQYGGGFHQAFGFFFSNWGPDFADQREFPYGANFRGIAPDGTVLVRHPFDAINDNSLTAEFQDLAASNYRYQNYNSVQEFFRTGGVSTNSINLRGSTENVTYNVNLGHLEDKGFTPGNKVIRNNFGIGGSAKLSNNITVSGTLNYANTDYRTPPISASAGSGTVGDGSSVFGDVMYTPRGVDLFGLPFQTSTGRSIYYRSGNDIQNPRWTLANAKTTQNTERVYGNLSFNYQIAESLGLSYQLGLDTYTELSSYGQNRGGVDGDPNGIFRTTTVKNKIWNHTVNLTYNKDLTEDFSLQAILGAQSRNDSFDRDGVESTQQLAFGVLRHFNFVNHATVNSFTGEEIALQARENQVGIYSDITLGYKDGLFLNLAARNDWSSTLERDNYSIFYPAASLSFIPTKFIDGMVSDNFLSSLKMRIGYGTSAGFPDPYGTRNQLSLTSRAVVNQTGNVLSGNSVANRLGNPDLKAETVSEIEAGIDAQFFRNRLSLNVSVYKKTADDLITDQNLDPASGFTVTRINSGSLETKGIEIDFDFTPVRTDNFRWNLAGNFFADESLVTSLPEGTDQIVLTSSIDGRPANYAIEGQPFGVLQGRATIKDDAGNRVVGGDGLYLVGNDIEIIGDPNPDWNAGFTSTFSYKGLTLSANMLYRHGGDIFSQTAATLLGRGTVAVSGIDREATYILPGVLENGEPNNIQVTATNVGFDTIGFSSGNDLQIYDGSTLRLNELSIGYAMPQKWLDKTPFGKLSFTLSGNNLWYKAFNFPEDVRFDTNTLSTGVGNGQGIDFITGPSSRRYGLSVNATF</sequence>
<dbReference type="Gene3D" id="2.60.40.1120">
    <property type="entry name" value="Carboxypeptidase-like, regulatory domain"/>
    <property type="match status" value="1"/>
</dbReference>
<dbReference type="OrthoDB" id="9768177at2"/>
<evidence type="ECO:0000256" key="1">
    <source>
        <dbReference type="ARBA" id="ARBA00004571"/>
    </source>
</evidence>
<keyword evidence="16" id="KW-1185">Reference proteome</keyword>
<evidence type="ECO:0000259" key="14">
    <source>
        <dbReference type="Pfam" id="PF07715"/>
    </source>
</evidence>
<keyword evidence="8" id="KW-0675">Receptor</keyword>
<dbReference type="NCBIfam" id="TIGR04056">
    <property type="entry name" value="OMP_RagA_SusC"/>
    <property type="match status" value="1"/>
</dbReference>
<comment type="caution">
    <text evidence="15">The sequence shown here is derived from an EMBL/GenBank/DDBJ whole genome shotgun (WGS) entry which is preliminary data.</text>
</comment>
<dbReference type="GO" id="GO:0009279">
    <property type="term" value="C:cell outer membrane"/>
    <property type="evidence" value="ECO:0007669"/>
    <property type="project" value="UniProtKB-SubCell"/>
</dbReference>
<comment type="subcellular location">
    <subcellularLocation>
        <location evidence="1 10">Cell outer membrane</location>
        <topology evidence="1 10">Multi-pass membrane protein</topology>
    </subcellularLocation>
</comment>
<feature type="chain" id="PRO_5017419672" evidence="12">
    <location>
        <begin position="24"/>
        <end position="1078"/>
    </location>
</feature>
<organism evidence="15 16">
    <name type="scientific">Flagellimonas lutimaris</name>
    <dbReference type="NCBI Taxonomy" id="475082"/>
    <lineage>
        <taxon>Bacteria</taxon>
        <taxon>Pseudomonadati</taxon>
        <taxon>Bacteroidota</taxon>
        <taxon>Flavobacteriia</taxon>
        <taxon>Flavobacteriales</taxon>
        <taxon>Flavobacteriaceae</taxon>
        <taxon>Flagellimonas</taxon>
    </lineage>
</organism>
<evidence type="ECO:0000256" key="6">
    <source>
        <dbReference type="ARBA" id="ARBA00023077"/>
    </source>
</evidence>
<evidence type="ECO:0000256" key="10">
    <source>
        <dbReference type="PROSITE-ProRule" id="PRU01360"/>
    </source>
</evidence>
<dbReference type="InterPro" id="IPR039426">
    <property type="entry name" value="TonB-dep_rcpt-like"/>
</dbReference>
<keyword evidence="3 10" id="KW-1134">Transmembrane beta strand</keyword>
<protein>
    <submittedName>
        <fullName evidence="15">SusC/RagA family TonB-linked outer membrane protein</fullName>
    </submittedName>
</protein>
<comment type="similarity">
    <text evidence="10 11">Belongs to the TonB-dependent receptor family.</text>
</comment>
<dbReference type="Pfam" id="PF07715">
    <property type="entry name" value="Plug"/>
    <property type="match status" value="1"/>
</dbReference>
<evidence type="ECO:0000256" key="7">
    <source>
        <dbReference type="ARBA" id="ARBA00023136"/>
    </source>
</evidence>
<feature type="domain" description="TonB-dependent receptor plug" evidence="14">
    <location>
        <begin position="122"/>
        <end position="240"/>
    </location>
</feature>
<dbReference type="EMBL" id="QXFH01000076">
    <property type="protein sequence ID" value="RIV31580.1"/>
    <property type="molecule type" value="Genomic_DNA"/>
</dbReference>
<feature type="signal peptide" evidence="12">
    <location>
        <begin position="1"/>
        <end position="23"/>
    </location>
</feature>
<evidence type="ECO:0000256" key="4">
    <source>
        <dbReference type="ARBA" id="ARBA00022692"/>
    </source>
</evidence>
<evidence type="ECO:0000313" key="16">
    <source>
        <dbReference type="Proteomes" id="UP000266067"/>
    </source>
</evidence>
<dbReference type="Proteomes" id="UP000266067">
    <property type="component" value="Unassembled WGS sequence"/>
</dbReference>
<feature type="domain" description="TonB-dependent receptor-like beta-barrel" evidence="13">
    <location>
        <begin position="458"/>
        <end position="930"/>
    </location>
</feature>
<dbReference type="AlphaFoldDB" id="A0A3A1NAP1"/>
<dbReference type="RefSeq" id="WP_119608807.1">
    <property type="nucleotide sequence ID" value="NZ_QXFH01000076.1"/>
</dbReference>
<accession>A0A3A1NAP1</accession>
<evidence type="ECO:0000256" key="12">
    <source>
        <dbReference type="SAM" id="SignalP"/>
    </source>
</evidence>
<evidence type="ECO:0000256" key="11">
    <source>
        <dbReference type="RuleBase" id="RU003357"/>
    </source>
</evidence>
<evidence type="ECO:0000256" key="8">
    <source>
        <dbReference type="ARBA" id="ARBA00023170"/>
    </source>
</evidence>
<keyword evidence="9 10" id="KW-0998">Cell outer membrane</keyword>
<dbReference type="InterPro" id="IPR036942">
    <property type="entry name" value="Beta-barrel_TonB_sf"/>
</dbReference>
<dbReference type="PANTHER" id="PTHR30069:SF29">
    <property type="entry name" value="HEMOGLOBIN AND HEMOGLOBIN-HAPTOGLOBIN-BINDING PROTEIN 1-RELATED"/>
    <property type="match status" value="1"/>
</dbReference>
<dbReference type="InterPro" id="IPR008969">
    <property type="entry name" value="CarboxyPept-like_regulatory"/>
</dbReference>
<keyword evidence="5 12" id="KW-0732">Signal</keyword>
<dbReference type="Gene3D" id="2.40.170.20">
    <property type="entry name" value="TonB-dependent receptor, beta-barrel domain"/>
    <property type="match status" value="1"/>
</dbReference>
<evidence type="ECO:0000256" key="2">
    <source>
        <dbReference type="ARBA" id="ARBA00022448"/>
    </source>
</evidence>
<keyword evidence="4 10" id="KW-0812">Transmembrane</keyword>
<evidence type="ECO:0000313" key="15">
    <source>
        <dbReference type="EMBL" id="RIV31580.1"/>
    </source>
</evidence>
<dbReference type="PROSITE" id="PS52016">
    <property type="entry name" value="TONB_DEPENDENT_REC_3"/>
    <property type="match status" value="1"/>
</dbReference>
<dbReference type="InterPro" id="IPR000531">
    <property type="entry name" value="Beta-barrel_TonB"/>
</dbReference>
<dbReference type="SUPFAM" id="SSF56935">
    <property type="entry name" value="Porins"/>
    <property type="match status" value="1"/>
</dbReference>
<evidence type="ECO:0000256" key="5">
    <source>
        <dbReference type="ARBA" id="ARBA00022729"/>
    </source>
</evidence>
<name>A0A3A1NAP1_9FLAO</name>
<proteinExistence type="inferred from homology"/>
<gene>
    <name evidence="15" type="ORF">D2V08_14140</name>
</gene>
<dbReference type="SUPFAM" id="SSF49464">
    <property type="entry name" value="Carboxypeptidase regulatory domain-like"/>
    <property type="match status" value="1"/>
</dbReference>
<dbReference type="Pfam" id="PF13715">
    <property type="entry name" value="CarbopepD_reg_2"/>
    <property type="match status" value="1"/>
</dbReference>
<keyword evidence="7 10" id="KW-0472">Membrane</keyword>
<keyword evidence="2 10" id="KW-0813">Transport</keyword>
<evidence type="ECO:0000259" key="13">
    <source>
        <dbReference type="Pfam" id="PF00593"/>
    </source>
</evidence>